<protein>
    <recommendedName>
        <fullName evidence="6">WAT1-related protein</fullName>
    </recommendedName>
</protein>
<dbReference type="InterPro" id="IPR000620">
    <property type="entry name" value="EamA_dom"/>
</dbReference>
<dbReference type="InterPro" id="IPR030184">
    <property type="entry name" value="WAT1-related"/>
</dbReference>
<organism evidence="8 9">
    <name type="scientific">Arabidopsis thaliana x Arabidopsis arenosa</name>
    <dbReference type="NCBI Taxonomy" id="1240361"/>
    <lineage>
        <taxon>Eukaryota</taxon>
        <taxon>Viridiplantae</taxon>
        <taxon>Streptophyta</taxon>
        <taxon>Embryophyta</taxon>
        <taxon>Tracheophyta</taxon>
        <taxon>Spermatophyta</taxon>
        <taxon>Magnoliopsida</taxon>
        <taxon>eudicotyledons</taxon>
        <taxon>Gunneridae</taxon>
        <taxon>Pentapetalae</taxon>
        <taxon>rosids</taxon>
        <taxon>malvids</taxon>
        <taxon>Brassicales</taxon>
        <taxon>Brassicaceae</taxon>
        <taxon>Camelineae</taxon>
        <taxon>Arabidopsis</taxon>
    </lineage>
</organism>
<evidence type="ECO:0000256" key="4">
    <source>
        <dbReference type="ARBA" id="ARBA00022989"/>
    </source>
</evidence>
<evidence type="ECO:0000256" key="6">
    <source>
        <dbReference type="RuleBase" id="RU363077"/>
    </source>
</evidence>
<feature type="transmembrane region" description="Helical" evidence="6">
    <location>
        <begin position="72"/>
        <end position="91"/>
    </location>
</feature>
<feature type="domain" description="EamA" evidence="7">
    <location>
        <begin position="13"/>
        <end position="144"/>
    </location>
</feature>
<comment type="subcellular location">
    <subcellularLocation>
        <location evidence="1 6">Membrane</location>
        <topology evidence="1 6">Multi-pass membrane protein</topology>
    </subcellularLocation>
</comment>
<feature type="transmembrane region" description="Helical" evidence="6">
    <location>
        <begin position="133"/>
        <end position="153"/>
    </location>
</feature>
<dbReference type="Proteomes" id="UP000694240">
    <property type="component" value="Chromosome 11"/>
</dbReference>
<comment type="similarity">
    <text evidence="2 6">Belongs to the drug/metabolite transporter (DMT) superfamily. Plant drug/metabolite exporter (P-DME) (TC 2.A.7.4) family.</text>
</comment>
<feature type="transmembrane region" description="Helical" evidence="6">
    <location>
        <begin position="40"/>
        <end position="60"/>
    </location>
</feature>
<evidence type="ECO:0000256" key="1">
    <source>
        <dbReference type="ARBA" id="ARBA00004141"/>
    </source>
</evidence>
<dbReference type="AlphaFoldDB" id="A0A8T1Z548"/>
<evidence type="ECO:0000313" key="9">
    <source>
        <dbReference type="Proteomes" id="UP000694240"/>
    </source>
</evidence>
<proteinExistence type="inferred from homology"/>
<dbReference type="EMBL" id="JAEFBK010000011">
    <property type="protein sequence ID" value="KAG7553352.1"/>
    <property type="molecule type" value="Genomic_DNA"/>
</dbReference>
<feature type="transmembrane region" description="Helical" evidence="6">
    <location>
        <begin position="325"/>
        <end position="345"/>
    </location>
</feature>
<comment type="caution">
    <text evidence="8">The sequence shown here is derived from an EMBL/GenBank/DDBJ whole genome shotgun (WGS) entry which is preliminary data.</text>
</comment>
<feature type="transmembrane region" description="Helical" evidence="6">
    <location>
        <begin position="7"/>
        <end position="28"/>
    </location>
</feature>
<keyword evidence="9" id="KW-1185">Reference proteome</keyword>
<evidence type="ECO:0000259" key="7">
    <source>
        <dbReference type="Pfam" id="PF00892"/>
    </source>
</evidence>
<feature type="transmembrane region" description="Helical" evidence="6">
    <location>
        <begin position="97"/>
        <end position="121"/>
    </location>
</feature>
<name>A0A8T1Z548_9BRAS</name>
<dbReference type="GO" id="GO:0022857">
    <property type="term" value="F:transmembrane transporter activity"/>
    <property type="evidence" value="ECO:0007669"/>
    <property type="project" value="InterPro"/>
</dbReference>
<feature type="transmembrane region" description="Helical" evidence="6">
    <location>
        <begin position="277"/>
        <end position="298"/>
    </location>
</feature>
<evidence type="ECO:0000256" key="3">
    <source>
        <dbReference type="ARBA" id="ARBA00022692"/>
    </source>
</evidence>
<evidence type="ECO:0000256" key="2">
    <source>
        <dbReference type="ARBA" id="ARBA00007635"/>
    </source>
</evidence>
<reference evidence="8 9" key="1">
    <citation type="submission" date="2020-12" db="EMBL/GenBank/DDBJ databases">
        <title>Concerted genomic and epigenomic changes stabilize Arabidopsis allopolyploids.</title>
        <authorList>
            <person name="Chen Z."/>
        </authorList>
    </citation>
    <scope>NUCLEOTIDE SEQUENCE [LARGE SCALE GENOMIC DNA]</scope>
    <source>
        <strain evidence="8">Allo738</strain>
        <tissue evidence="8">Leaf</tissue>
    </source>
</reference>
<evidence type="ECO:0000256" key="5">
    <source>
        <dbReference type="ARBA" id="ARBA00023136"/>
    </source>
</evidence>
<keyword evidence="3 6" id="KW-0812">Transmembrane</keyword>
<gene>
    <name evidence="8" type="ORF">ISN45_Aa06g038820</name>
</gene>
<accession>A0A8T1Z548</accession>
<dbReference type="Pfam" id="PF00892">
    <property type="entry name" value="EamA"/>
    <property type="match status" value="1"/>
</dbReference>
<feature type="transmembrane region" description="Helical" evidence="6">
    <location>
        <begin position="181"/>
        <end position="201"/>
    </location>
</feature>
<sequence>MGYCDGKWTPVIIMVMINSALGLGNALVKKVLDGGVNHMVIATYRLAISTLFLAPIAYFWERKTRPKLTLNILVQLFFSALIGASLTQYFFLLGLSYTSATLACAFISMTPAVTFVMALIFRVEKLNMKSKAGMGMVMGALICIGGALLFTMYKGVPLTKLHKLETHQLIYNKRAMKPENWIIGCALLFAGSSCFGSWMLIQAKVNEKYPCQYSSTVVLSFFGTIQCALLSLIKSRDITAWILTDKLDIITIIYAGAVAQGICTVGTSWCIRKRGPIFTSIFTPVALIFATLFDFLILHRQIFLGRYVELHIYTHITYEFECECSFDMCSVIGSGVVIFGLYIFLLGKVRLMKEECEKKLPCRFNEEEGEDDEQYKKGHLMVVPMTP</sequence>
<keyword evidence="4 6" id="KW-1133">Transmembrane helix</keyword>
<dbReference type="PANTHER" id="PTHR31218">
    <property type="entry name" value="WAT1-RELATED PROTEIN"/>
    <property type="match status" value="1"/>
</dbReference>
<dbReference type="GO" id="GO:0016020">
    <property type="term" value="C:membrane"/>
    <property type="evidence" value="ECO:0007669"/>
    <property type="project" value="UniProtKB-SubCell"/>
</dbReference>
<keyword evidence="5 6" id="KW-0472">Membrane</keyword>
<feature type="transmembrane region" description="Helical" evidence="6">
    <location>
        <begin position="249"/>
        <end position="270"/>
    </location>
</feature>
<evidence type="ECO:0000313" key="8">
    <source>
        <dbReference type="EMBL" id="KAG7553352.1"/>
    </source>
</evidence>